<evidence type="ECO:0000313" key="1">
    <source>
        <dbReference type="EMBL" id="KAI9451291.1"/>
    </source>
</evidence>
<organism evidence="1 2">
    <name type="scientific">Russula earlei</name>
    <dbReference type="NCBI Taxonomy" id="71964"/>
    <lineage>
        <taxon>Eukaryota</taxon>
        <taxon>Fungi</taxon>
        <taxon>Dikarya</taxon>
        <taxon>Basidiomycota</taxon>
        <taxon>Agaricomycotina</taxon>
        <taxon>Agaricomycetes</taxon>
        <taxon>Russulales</taxon>
        <taxon>Russulaceae</taxon>
        <taxon>Russula</taxon>
    </lineage>
</organism>
<dbReference type="Proteomes" id="UP001207468">
    <property type="component" value="Unassembled WGS sequence"/>
</dbReference>
<feature type="non-terminal residue" evidence="1">
    <location>
        <position position="1"/>
    </location>
</feature>
<accession>A0ACC0TW05</accession>
<comment type="caution">
    <text evidence="1">The sequence shown here is derived from an EMBL/GenBank/DDBJ whole genome shotgun (WGS) entry which is preliminary data.</text>
</comment>
<dbReference type="EMBL" id="JAGFNK010000382">
    <property type="protein sequence ID" value="KAI9451291.1"/>
    <property type="molecule type" value="Genomic_DNA"/>
</dbReference>
<sequence length="87" mass="9401">IAGPPPVRNDHLLINLGDFVDGSVNTLGDPLLSVTDPATPHVDFSTITVPYISDAHSRPTKLSIPTRGSVASHSSSRKKKDHRVVHW</sequence>
<name>A0ACC0TW05_9AGAM</name>
<protein>
    <submittedName>
        <fullName evidence="1">Uncharacterized protein</fullName>
    </submittedName>
</protein>
<proteinExistence type="predicted"/>
<evidence type="ECO:0000313" key="2">
    <source>
        <dbReference type="Proteomes" id="UP001207468"/>
    </source>
</evidence>
<gene>
    <name evidence="1" type="ORF">F5148DRAFT_986622</name>
</gene>
<keyword evidence="2" id="KW-1185">Reference proteome</keyword>
<reference evidence="1" key="1">
    <citation type="submission" date="2021-03" db="EMBL/GenBank/DDBJ databases">
        <title>Evolutionary priming and transition to the ectomycorrhizal habit in an iconic lineage of mushroom-forming fungi: is preadaptation a requirement?</title>
        <authorList>
            <consortium name="DOE Joint Genome Institute"/>
            <person name="Looney B.P."/>
            <person name="Miyauchi S."/>
            <person name="Morin E."/>
            <person name="Drula E."/>
            <person name="Courty P.E."/>
            <person name="Chicoki N."/>
            <person name="Fauchery L."/>
            <person name="Kohler A."/>
            <person name="Kuo A."/>
            <person name="LaButti K."/>
            <person name="Pangilinan J."/>
            <person name="Lipzen A."/>
            <person name="Riley R."/>
            <person name="Andreopoulos W."/>
            <person name="He G."/>
            <person name="Johnson J."/>
            <person name="Barry K.W."/>
            <person name="Grigoriev I.V."/>
            <person name="Nagy L."/>
            <person name="Hibbett D."/>
            <person name="Henrissat B."/>
            <person name="Matheny P.B."/>
            <person name="Labbe J."/>
            <person name="Martin A.F."/>
        </authorList>
    </citation>
    <scope>NUCLEOTIDE SEQUENCE</scope>
    <source>
        <strain evidence="1">BPL698</strain>
    </source>
</reference>